<dbReference type="GO" id="GO:0003677">
    <property type="term" value="F:DNA binding"/>
    <property type="evidence" value="ECO:0007669"/>
    <property type="project" value="InterPro"/>
</dbReference>
<dbReference type="InterPro" id="IPR010093">
    <property type="entry name" value="SinI_DNA-bd"/>
</dbReference>
<proteinExistence type="predicted"/>
<organism evidence="2 3">
    <name type="scientific">Urbifossiella limnaea</name>
    <dbReference type="NCBI Taxonomy" id="2528023"/>
    <lineage>
        <taxon>Bacteria</taxon>
        <taxon>Pseudomonadati</taxon>
        <taxon>Planctomycetota</taxon>
        <taxon>Planctomycetia</taxon>
        <taxon>Gemmatales</taxon>
        <taxon>Gemmataceae</taxon>
        <taxon>Urbifossiella</taxon>
    </lineage>
</organism>
<name>A0A517XV43_9BACT</name>
<dbReference type="InterPro" id="IPR041657">
    <property type="entry name" value="HTH_17"/>
</dbReference>
<reference evidence="2 3" key="1">
    <citation type="submission" date="2019-02" db="EMBL/GenBank/DDBJ databases">
        <title>Deep-cultivation of Planctomycetes and their phenomic and genomic characterization uncovers novel biology.</title>
        <authorList>
            <person name="Wiegand S."/>
            <person name="Jogler M."/>
            <person name="Boedeker C."/>
            <person name="Pinto D."/>
            <person name="Vollmers J."/>
            <person name="Rivas-Marin E."/>
            <person name="Kohn T."/>
            <person name="Peeters S.H."/>
            <person name="Heuer A."/>
            <person name="Rast P."/>
            <person name="Oberbeckmann S."/>
            <person name="Bunk B."/>
            <person name="Jeske O."/>
            <person name="Meyerdierks A."/>
            <person name="Storesund J.E."/>
            <person name="Kallscheuer N."/>
            <person name="Luecker S."/>
            <person name="Lage O.M."/>
            <person name="Pohl T."/>
            <person name="Merkel B.J."/>
            <person name="Hornburger P."/>
            <person name="Mueller R.-W."/>
            <person name="Bruemmer F."/>
            <person name="Labrenz M."/>
            <person name="Spormann A.M."/>
            <person name="Op den Camp H."/>
            <person name="Overmann J."/>
            <person name="Amann R."/>
            <person name="Jetten M.S.M."/>
            <person name="Mascher T."/>
            <person name="Medema M.H."/>
            <person name="Devos D.P."/>
            <person name="Kaster A.-K."/>
            <person name="Ovreas L."/>
            <person name="Rohde M."/>
            <person name="Galperin M.Y."/>
            <person name="Jogler C."/>
        </authorList>
    </citation>
    <scope>NUCLEOTIDE SEQUENCE [LARGE SCALE GENOMIC DNA]</scope>
    <source>
        <strain evidence="2 3">ETA_A1</strain>
    </source>
</reference>
<dbReference type="NCBIfam" id="TIGR01764">
    <property type="entry name" value="excise"/>
    <property type="match status" value="1"/>
</dbReference>
<protein>
    <submittedName>
        <fullName evidence="2">Helix-turn-helix domain protein</fullName>
    </submittedName>
</protein>
<dbReference type="KEGG" id="uli:ETAA1_33480"/>
<dbReference type="InterPro" id="IPR009061">
    <property type="entry name" value="DNA-bd_dom_put_sf"/>
</dbReference>
<dbReference type="Pfam" id="PF12728">
    <property type="entry name" value="HTH_17"/>
    <property type="match status" value="1"/>
</dbReference>
<evidence type="ECO:0000313" key="2">
    <source>
        <dbReference type="EMBL" id="QDU21381.1"/>
    </source>
</evidence>
<accession>A0A517XV43</accession>
<dbReference type="EMBL" id="CP036273">
    <property type="protein sequence ID" value="QDU21381.1"/>
    <property type="molecule type" value="Genomic_DNA"/>
</dbReference>
<sequence length="68" mass="7656">MRNMTVQEVADRWCVSRSTVYALVANGTLPHARLGVGRGTIRISEKDADEYLAKSRRDDAKTYAEHFA</sequence>
<feature type="domain" description="Helix-turn-helix" evidence="1">
    <location>
        <begin position="4"/>
        <end position="54"/>
    </location>
</feature>
<dbReference type="Proteomes" id="UP000319576">
    <property type="component" value="Chromosome"/>
</dbReference>
<evidence type="ECO:0000259" key="1">
    <source>
        <dbReference type="Pfam" id="PF12728"/>
    </source>
</evidence>
<keyword evidence="3" id="KW-1185">Reference proteome</keyword>
<evidence type="ECO:0000313" key="3">
    <source>
        <dbReference type="Proteomes" id="UP000319576"/>
    </source>
</evidence>
<gene>
    <name evidence="2" type="ORF">ETAA1_33480</name>
</gene>
<dbReference type="SUPFAM" id="SSF46955">
    <property type="entry name" value="Putative DNA-binding domain"/>
    <property type="match status" value="1"/>
</dbReference>
<dbReference type="AlphaFoldDB" id="A0A517XV43"/>